<dbReference type="Pfam" id="PF13365">
    <property type="entry name" value="Trypsin_2"/>
    <property type="match status" value="1"/>
</dbReference>
<organism evidence="3 4">
    <name type="scientific">Coccomyxa subellipsoidea</name>
    <dbReference type="NCBI Taxonomy" id="248742"/>
    <lineage>
        <taxon>Eukaryota</taxon>
        <taxon>Viridiplantae</taxon>
        <taxon>Chlorophyta</taxon>
        <taxon>core chlorophytes</taxon>
        <taxon>Trebouxiophyceae</taxon>
        <taxon>Trebouxiophyceae incertae sedis</taxon>
        <taxon>Coccomyxaceae</taxon>
        <taxon>Coccomyxa</taxon>
    </lineage>
</organism>
<dbReference type="InterPro" id="IPR043504">
    <property type="entry name" value="Peptidase_S1_PA_chymotrypsin"/>
</dbReference>
<reference evidence="3 4" key="1">
    <citation type="journal article" date="2024" name="Nat. Commun.">
        <title>Phylogenomics reveals the evolutionary origins of lichenization in chlorophyte algae.</title>
        <authorList>
            <person name="Puginier C."/>
            <person name="Libourel C."/>
            <person name="Otte J."/>
            <person name="Skaloud P."/>
            <person name="Haon M."/>
            <person name="Grisel S."/>
            <person name="Petersen M."/>
            <person name="Berrin J.G."/>
            <person name="Delaux P.M."/>
            <person name="Dal Grande F."/>
            <person name="Keller J."/>
        </authorList>
    </citation>
    <scope>NUCLEOTIDE SEQUENCE [LARGE SCALE GENOMIC DNA]</scope>
    <source>
        <strain evidence="3 4">SAG 216-7</strain>
    </source>
</reference>
<dbReference type="SMART" id="SM00228">
    <property type="entry name" value="PDZ"/>
    <property type="match status" value="3"/>
</dbReference>
<dbReference type="EMBL" id="JALJOT010000006">
    <property type="protein sequence ID" value="KAK9909569.1"/>
    <property type="molecule type" value="Genomic_DNA"/>
</dbReference>
<dbReference type="CDD" id="cd06786">
    <property type="entry name" value="cpPDZ1_ScNma111-like"/>
    <property type="match status" value="1"/>
</dbReference>
<evidence type="ECO:0000259" key="2">
    <source>
        <dbReference type="PROSITE" id="PS50106"/>
    </source>
</evidence>
<dbReference type="PANTHER" id="PTHR46366">
    <property type="entry name" value="PRO-APOPTOTIC SERINE PROTEASE NMA111"/>
    <property type="match status" value="1"/>
</dbReference>
<evidence type="ECO:0000256" key="1">
    <source>
        <dbReference type="SAM" id="MobiDB-lite"/>
    </source>
</evidence>
<dbReference type="InterPro" id="IPR036034">
    <property type="entry name" value="PDZ_sf"/>
</dbReference>
<dbReference type="PROSITE" id="PS50106">
    <property type="entry name" value="PDZ"/>
    <property type="match status" value="1"/>
</dbReference>
<dbReference type="Gene3D" id="2.40.10.10">
    <property type="entry name" value="Trypsin-like serine proteases"/>
    <property type="match status" value="2"/>
</dbReference>
<dbReference type="PANTHER" id="PTHR46366:SF1">
    <property type="entry name" value="PDZ DOMAIN-CONTAINING PROTEIN C1685.05"/>
    <property type="match status" value="1"/>
</dbReference>
<sequence>MEENVAPPSHATANFQKALDAVVPACLVLKVTQARSFDTESAGSAYATGFIVDARRGLILTNRHVVTPGPITAEAIFLNREELPVRPLYYDPVHDFGFLRFDPSKVQFMRVTDVPLKPEGASVGMEVRVVGNDSGEKISILAGTLARLDRDAPFYSKKGYNDFNTFYLQAASGTKGGSSGSPVINCHGQVIALNAGGKNKAASAFYLPLDRVVRALKLLQACHDIGSGPDEWRTPCIPRGDLQATFVFKGFDEVRRLGLTHDTEAAVRAAIKEQSCAKGKDWSTGMLVVESVVPGGPADGVLEPGDVLVRLQGQVVVHFLPVEALLDDSVGGKVTVEVERGGRLVSAELAVQDLHAVSPSSFLESAGGILHGLSYQQARNNSAHVGQVYVAEPGYMLSRASVPKQAIITQLAGAATPDLESFARQLAGLAHGAQVPLQYYVFGERHHRRTAILHIDRSWFGPPLYWTRDDARGTWDCTEAWPPAAVPAALPAAAKPPLAPASDSCSGEGDNDDDMLEEGGEEGSVEEQVPAEVEESQAERVRQSLVMLDVHLPAIALPDGVHCRAFVGNGVIVHHSDKLGLVVTDRNTASVSVGDVRLSFGAHPAEVEGRIRFLHPLHNFAILSYNPADLPPEARNAVVPISLNASPVKGGEKVSLIGLNKSMRSMARSSTVINACFPLAIQPIEVPRYRAVNEEVVKLDQDFGSAFSGVLVDAGDRLRALWASYSEQVNSEDRELCAGLPTAVFAPFVRRIAAAEADFPGSSAGVCQALAPPEVRVLDVELEPVLLSKAAQLGLPEPWVARLARLDPQRRQVLRVRSCLAGSAARAALRDGDLLLSVAGRPVSHFRAVEAAVDASFSPATPAQANPIKIAPSSEMTAGGSADRQDSTELASEGTVFQIEGAKRGAANSSGAGPFKRQRIVSGARLDLTCTASDANTIDAHAMTLKAVGEVAAAPGAGEQVALKVCREGKVVSVQVPLAREDGLGTARIVHWCGAQFQAPHRAVREGGFLPACSGAFISRWHHGSPSHRYGLYALQFVQEVNGVPTPDLDAFVTAVSQLEDGAFVRVKLVHQETMKSKVLSLKQDLKYWPTWQLALDPATSSWTRSSISTMQL</sequence>
<comment type="caution">
    <text evidence="3">The sequence shown here is derived from an EMBL/GenBank/DDBJ whole genome shotgun (WGS) entry which is preliminary data.</text>
</comment>
<dbReference type="Pfam" id="PF12812">
    <property type="entry name" value="PDZ_1"/>
    <property type="match status" value="2"/>
</dbReference>
<gene>
    <name evidence="3" type="ORF">WJX75_004288</name>
</gene>
<feature type="compositionally biased region" description="Acidic residues" evidence="1">
    <location>
        <begin position="509"/>
        <end position="525"/>
    </location>
</feature>
<feature type="domain" description="PDZ" evidence="2">
    <location>
        <begin position="287"/>
        <end position="316"/>
    </location>
</feature>
<dbReference type="Gene3D" id="2.30.42.10">
    <property type="match status" value="3"/>
</dbReference>
<dbReference type="InterPro" id="IPR025926">
    <property type="entry name" value="PDZ-like_dom"/>
</dbReference>
<accession>A0ABR2YRN1</accession>
<keyword evidence="4" id="KW-1185">Reference proteome</keyword>
<proteinExistence type="predicted"/>
<name>A0ABR2YRN1_9CHLO</name>
<dbReference type="InterPro" id="IPR009003">
    <property type="entry name" value="Peptidase_S1_PA"/>
</dbReference>
<dbReference type="SUPFAM" id="SSF50494">
    <property type="entry name" value="Trypsin-like serine proteases"/>
    <property type="match status" value="2"/>
</dbReference>
<evidence type="ECO:0000313" key="4">
    <source>
        <dbReference type="Proteomes" id="UP001491310"/>
    </source>
</evidence>
<feature type="region of interest" description="Disordered" evidence="1">
    <location>
        <begin position="859"/>
        <end position="890"/>
    </location>
</feature>
<dbReference type="Proteomes" id="UP001491310">
    <property type="component" value="Unassembled WGS sequence"/>
</dbReference>
<dbReference type="InterPro" id="IPR001478">
    <property type="entry name" value="PDZ"/>
</dbReference>
<dbReference type="SUPFAM" id="SSF50156">
    <property type="entry name" value="PDZ domain-like"/>
    <property type="match status" value="2"/>
</dbReference>
<evidence type="ECO:0000313" key="3">
    <source>
        <dbReference type="EMBL" id="KAK9909569.1"/>
    </source>
</evidence>
<protein>
    <recommendedName>
        <fullName evidence="2">PDZ domain-containing protein</fullName>
    </recommendedName>
</protein>
<feature type="region of interest" description="Disordered" evidence="1">
    <location>
        <begin position="493"/>
        <end position="531"/>
    </location>
</feature>